<evidence type="ECO:0000313" key="2">
    <source>
        <dbReference type="Proteomes" id="UP001317870"/>
    </source>
</evidence>
<protein>
    <recommendedName>
        <fullName evidence="3">XRE family transcriptional regulator</fullName>
    </recommendedName>
</protein>
<dbReference type="Gene3D" id="1.10.260.40">
    <property type="entry name" value="lambda repressor-like DNA-binding domains"/>
    <property type="match status" value="1"/>
</dbReference>
<gene>
    <name evidence="1" type="ORF">IFM12276_66660</name>
</gene>
<reference evidence="1 2" key="1">
    <citation type="submission" date="2022-11" db="EMBL/GenBank/DDBJ databases">
        <title>Genome Sequencing of Nocardia sp. ON39_IFM12276 and assembly.</title>
        <authorList>
            <person name="Shimojima M."/>
            <person name="Toyokawa M."/>
            <person name="Uesaka K."/>
        </authorList>
    </citation>
    <scope>NUCLEOTIDE SEQUENCE [LARGE SCALE GENOMIC DNA]</scope>
    <source>
        <strain evidence="1 2">IFM 12276</strain>
    </source>
</reference>
<dbReference type="InterPro" id="IPR001387">
    <property type="entry name" value="Cro/C1-type_HTH"/>
</dbReference>
<dbReference type="CDD" id="cd00093">
    <property type="entry name" value="HTH_XRE"/>
    <property type="match status" value="1"/>
</dbReference>
<proteinExistence type="predicted"/>
<name>A0ABM8D832_9NOCA</name>
<dbReference type="InterPro" id="IPR010982">
    <property type="entry name" value="Lambda_DNA-bd_dom_sf"/>
</dbReference>
<organism evidence="1 2">
    <name type="scientific">Nocardia sputorum</name>
    <dbReference type="NCBI Taxonomy" id="2984338"/>
    <lineage>
        <taxon>Bacteria</taxon>
        <taxon>Bacillati</taxon>
        <taxon>Actinomycetota</taxon>
        <taxon>Actinomycetes</taxon>
        <taxon>Mycobacteriales</taxon>
        <taxon>Nocardiaceae</taxon>
        <taxon>Nocardia</taxon>
    </lineage>
</organism>
<sequence>MQLAWTGARATALRDALGLTQRRFAQKSGVGLSTVKKWRAEGDTVLNTNSAGIMNTLLARATPEQRERFIVSIDPTDADTVVAQWPPEMWTAEATEVAADLTREDLMIDRRKVGRALLGVVAGAPLLEPLERWLRSTPDILKVPGRARPGIGLQEVEQLRTTARVFRAWDDQHGGGLRRKAVVGQLAEVNELLTESHPPEIRRELAATMAELAETAAMMSWDSGHQRLAQRYYALAVRAAREADDRAFAAVVLAGMARQLLSLQQPGDALELVRLAQDYAAGHITPTTEAMLFTREAWAYGQLGRQTAFQHSCDKAHAAFADSDHSMDPDWIRYFDSAELAGTIGGRLLDIARRDGDRATASEAAGYIGRAIASRRPGRRRSAALDQLGMVEARIIEGELEEACRVGHNALQVVEQTASDRVAKKLARVYNRTGQFATVGAVVELRERMRPLVAATA</sequence>
<dbReference type="EMBL" id="AP026978">
    <property type="protein sequence ID" value="BDU03638.1"/>
    <property type="molecule type" value="Genomic_DNA"/>
</dbReference>
<evidence type="ECO:0008006" key="3">
    <source>
        <dbReference type="Google" id="ProtNLM"/>
    </source>
</evidence>
<evidence type="ECO:0000313" key="1">
    <source>
        <dbReference type="EMBL" id="BDU03638.1"/>
    </source>
</evidence>
<accession>A0ABM8D832</accession>
<dbReference type="Proteomes" id="UP001317870">
    <property type="component" value="Chromosome"/>
</dbReference>
<keyword evidence="2" id="KW-1185">Reference proteome</keyword>